<reference evidence="1" key="1">
    <citation type="submission" date="2021-02" db="EMBL/GenBank/DDBJ databases">
        <title>First Annotated Genome of the Yellow-green Alga Tribonema minus.</title>
        <authorList>
            <person name="Mahan K.M."/>
        </authorList>
    </citation>
    <scope>NUCLEOTIDE SEQUENCE</scope>
    <source>
        <strain evidence="1">UTEX B ZZ1240</strain>
    </source>
</reference>
<dbReference type="AlphaFoldDB" id="A0A835YX76"/>
<dbReference type="Proteomes" id="UP000664859">
    <property type="component" value="Unassembled WGS sequence"/>
</dbReference>
<protein>
    <submittedName>
        <fullName evidence="1">Uncharacterized protein</fullName>
    </submittedName>
</protein>
<gene>
    <name evidence="1" type="ORF">JKP88DRAFT_273081</name>
</gene>
<name>A0A835YX76_9STRA</name>
<evidence type="ECO:0000313" key="1">
    <source>
        <dbReference type="EMBL" id="KAG5183106.1"/>
    </source>
</evidence>
<organism evidence="1 2">
    <name type="scientific">Tribonema minus</name>
    <dbReference type="NCBI Taxonomy" id="303371"/>
    <lineage>
        <taxon>Eukaryota</taxon>
        <taxon>Sar</taxon>
        <taxon>Stramenopiles</taxon>
        <taxon>Ochrophyta</taxon>
        <taxon>PX clade</taxon>
        <taxon>Xanthophyceae</taxon>
        <taxon>Tribonematales</taxon>
        <taxon>Tribonemataceae</taxon>
        <taxon>Tribonema</taxon>
    </lineage>
</organism>
<comment type="caution">
    <text evidence="1">The sequence shown here is derived from an EMBL/GenBank/DDBJ whole genome shotgun (WGS) entry which is preliminary data.</text>
</comment>
<evidence type="ECO:0000313" key="2">
    <source>
        <dbReference type="Proteomes" id="UP000664859"/>
    </source>
</evidence>
<sequence length="607" mass="61501">MATGYTHTKSVLDAVAFLEYICKTLPTAVSVANGDGVTVTITFSAALSAAQQSTLTSLVAAYADPVVGAFDQMSLSLYNNCSSPLAGGEVYTGLWEDVSRYASVVVSAISNVASATTGMQIQFGLTSAQSDVSRAYTLAAGAGTSVTLAVPGRWVRVLYTNGPVAQASFALQLRSSVAQVTTAVDGQTAVTDDTESQLTRNLNMGRLDIGTYVPVRMDEDRRMRVRTAADSSLAAFSASSPLVQASFQYGIDEREVAIAAAAAGSVTAGEGRASVSSGAAEDSSASLTTTRYAATGVGRTARALVSVAFGAGTPGSTQICGVGTQQEGLFVGYTGAVFGVAVRCGGQDTWISSTTFAVDRIDGTGPSGIVLDPTVGNVFQIAYDCTGYGSASFALCPSAASSVPEAVVMHRLSFGGAAGLPSPQLDSLPMMASCSNAANASAVVITVASMAAYSDGVSLGRSGALQSAETSRTVAAGQFVPLLTLSPSSTFRSVTNFRSLALRSLHVAADGSRGNVIVALFEGAELTGASFADVDAAASCAQADSSAAAVSGGTMRYCSAVASSGDRYLDLADQDIRLSPGMSMTVACKLTSAAAASTVTACLVWCE</sequence>
<keyword evidence="2" id="KW-1185">Reference proteome</keyword>
<accession>A0A835YX76</accession>
<proteinExistence type="predicted"/>
<dbReference type="EMBL" id="JAFCMP010000223">
    <property type="protein sequence ID" value="KAG5183106.1"/>
    <property type="molecule type" value="Genomic_DNA"/>
</dbReference>